<dbReference type="RefSeq" id="XP_043011179.1">
    <property type="nucleotide sequence ID" value="XM_043150094.1"/>
</dbReference>
<gene>
    <name evidence="1" type="ORF">E1B28_005529</name>
</gene>
<keyword evidence="2" id="KW-1185">Reference proteome</keyword>
<sequence>MNDNVHHLYALLMIGLDSPFSTAMADSMDIDSPTFASVVQDVNPMSTEFQSRIQGATFDTDSDADGDEDSVCFEDFDMDSEVRYEGFSAANASDMEVD</sequence>
<comment type="caution">
    <text evidence="1">The sequence shown here is derived from an EMBL/GenBank/DDBJ whole genome shotgun (WGS) entry which is preliminary data.</text>
</comment>
<name>A0A9P7S3E8_9AGAR</name>
<reference evidence="1" key="1">
    <citation type="journal article" date="2021" name="Genome Biol. Evol.">
        <title>The assembled and annotated genome of the fairy-ring fungus Marasmius oreades.</title>
        <authorList>
            <person name="Hiltunen M."/>
            <person name="Ament-Velasquez S.L."/>
            <person name="Johannesson H."/>
        </authorList>
    </citation>
    <scope>NUCLEOTIDE SEQUENCE</scope>
    <source>
        <strain evidence="1">03SP1</strain>
    </source>
</reference>
<dbReference type="EMBL" id="CM032183">
    <property type="protein sequence ID" value="KAG7094709.1"/>
    <property type="molecule type" value="Genomic_DNA"/>
</dbReference>
<dbReference type="Proteomes" id="UP001049176">
    <property type="component" value="Chromosome 3"/>
</dbReference>
<accession>A0A9P7S3E8</accession>
<dbReference type="KEGG" id="more:E1B28_005529"/>
<evidence type="ECO:0000313" key="2">
    <source>
        <dbReference type="Proteomes" id="UP001049176"/>
    </source>
</evidence>
<proteinExistence type="predicted"/>
<organism evidence="1 2">
    <name type="scientific">Marasmius oreades</name>
    <name type="common">fairy-ring Marasmius</name>
    <dbReference type="NCBI Taxonomy" id="181124"/>
    <lineage>
        <taxon>Eukaryota</taxon>
        <taxon>Fungi</taxon>
        <taxon>Dikarya</taxon>
        <taxon>Basidiomycota</taxon>
        <taxon>Agaricomycotina</taxon>
        <taxon>Agaricomycetes</taxon>
        <taxon>Agaricomycetidae</taxon>
        <taxon>Agaricales</taxon>
        <taxon>Marasmiineae</taxon>
        <taxon>Marasmiaceae</taxon>
        <taxon>Marasmius</taxon>
    </lineage>
</organism>
<protein>
    <submittedName>
        <fullName evidence="1">Uncharacterized protein</fullName>
    </submittedName>
</protein>
<evidence type="ECO:0000313" key="1">
    <source>
        <dbReference type="EMBL" id="KAG7094709.1"/>
    </source>
</evidence>
<dbReference type="AlphaFoldDB" id="A0A9P7S3E8"/>
<dbReference type="GeneID" id="66074605"/>